<reference evidence="3" key="1">
    <citation type="journal article" date="2014" name="Int. J. Syst. Evol. Microbiol.">
        <title>Complete genome sequence of Corynebacterium casei LMG S-19264T (=DSM 44701T), isolated from a smear-ripened cheese.</title>
        <authorList>
            <consortium name="US DOE Joint Genome Institute (JGI-PGF)"/>
            <person name="Walter F."/>
            <person name="Albersmeier A."/>
            <person name="Kalinowski J."/>
            <person name="Ruckert C."/>
        </authorList>
    </citation>
    <scope>NUCLEOTIDE SEQUENCE</scope>
    <source>
        <strain evidence="3">VKM Ac-1020</strain>
    </source>
</reference>
<gene>
    <name evidence="3" type="ORF">GCM10017576_22020</name>
</gene>
<feature type="compositionally biased region" description="Basic and acidic residues" evidence="1">
    <location>
        <begin position="502"/>
        <end position="518"/>
    </location>
</feature>
<dbReference type="PROSITE" id="PS51318">
    <property type="entry name" value="TAT"/>
    <property type="match status" value="1"/>
</dbReference>
<evidence type="ECO:0000256" key="2">
    <source>
        <dbReference type="SAM" id="Phobius"/>
    </source>
</evidence>
<comment type="caution">
    <text evidence="3">The sequence shown here is derived from an EMBL/GenBank/DDBJ whole genome shotgun (WGS) entry which is preliminary data.</text>
</comment>
<proteinExistence type="predicted"/>
<feature type="region of interest" description="Disordered" evidence="1">
    <location>
        <begin position="499"/>
        <end position="518"/>
    </location>
</feature>
<reference evidence="3" key="2">
    <citation type="submission" date="2023-01" db="EMBL/GenBank/DDBJ databases">
        <authorList>
            <person name="Sun Q."/>
            <person name="Evtushenko L."/>
        </authorList>
    </citation>
    <scope>NUCLEOTIDE SEQUENCE</scope>
    <source>
        <strain evidence="3">VKM Ac-1020</strain>
    </source>
</reference>
<feature type="transmembrane region" description="Helical" evidence="2">
    <location>
        <begin position="764"/>
        <end position="785"/>
    </location>
</feature>
<dbReference type="PANTHER" id="PTHR35399:SF2">
    <property type="entry name" value="DUF839 DOMAIN-CONTAINING PROTEIN"/>
    <property type="match status" value="1"/>
</dbReference>
<keyword evidence="2" id="KW-0812">Transmembrane</keyword>
<dbReference type="SUPFAM" id="SSF101898">
    <property type="entry name" value="NHL repeat"/>
    <property type="match status" value="1"/>
</dbReference>
<evidence type="ECO:0000313" key="4">
    <source>
        <dbReference type="Proteomes" id="UP001142462"/>
    </source>
</evidence>
<dbReference type="InterPro" id="IPR008557">
    <property type="entry name" value="PhoX"/>
</dbReference>
<feature type="region of interest" description="Disordered" evidence="1">
    <location>
        <begin position="686"/>
        <end position="769"/>
    </location>
</feature>
<keyword evidence="4" id="KW-1185">Reference proteome</keyword>
<dbReference type="InterPro" id="IPR006311">
    <property type="entry name" value="TAT_signal"/>
</dbReference>
<name>A0A9W6H3S9_9MICO</name>
<accession>A0A9W6H3S9</accession>
<keyword evidence="2" id="KW-1133">Transmembrane helix</keyword>
<keyword evidence="2" id="KW-0472">Membrane</keyword>
<sequence length="802" mass="84633">MVINLGRTLPMAQHVKGKRSAVTCHLKCANACAKGVCNTSGNGYFRDIVDAQLSRRALLGLGAAGAAAIVLAPSLAGQRAAASTGTAYAAVGETGAFGFAPIDPVAYTVDSFVVPEGFDWTPIIRWGDPLFADSPAFDALNQTPEAQARQFGYNVDYTDIIRTSATTAILFVNHEYTNENVMFPAEQLESDVERVRRVGLKAHGLSVVELTRTSETAPWTPVVGGALNRRFLDDTPYAFTGPAAGSELLRTVADPEGRTVLGTFGNCSGGTTPWGTILSGEENFDGYFRSSGLSEAEQRYGLADEETARGWENVDPRFDARTPGYENEPNRFGWIVEIDPTDPSSTPRKHTSLGRLKHEGANVIVAANGRVVAYTGDDERFDYLYKFVSRDTYVEGDRAHNMTLLENGDLFVARFSGDSPATEIDGSGTLPSDGGFGGSGEWLPLVVDGASAVDGMRVEEVLVHTRLAADRAGATKMDRPEDVQPHPTSGRVYVACTNNSDRGTEGKAGPDEVNPRTENRDGHIIEITEDGGDQTARTFGWTLLLVAGDPARNDSAYFSGFPVDEVSPISCPDNLAFDTAGNLWISTDGAPSTIGFNDGLFRVGLEGDQRGRVEQFLSVPREAETCGPVIHDDEWHVFVSVQHPGEDGSFEEQTSTFPDSMKQAPLSGAGGGTFAGPRPTVVQVMPVAAPSPTPTPTAEPTATPEPTPTATSTPTPTTTPSASPTATPTQAPTRAPSQTPVPSPSQSAAPSPGPDAPLSPTGGGVVGGLLAGAGALATAGLAFLARRKRENGQQPSETTDEV</sequence>
<feature type="compositionally biased region" description="Pro residues" evidence="1">
    <location>
        <begin position="689"/>
        <end position="707"/>
    </location>
</feature>
<dbReference type="EMBL" id="BSEJ01000010">
    <property type="protein sequence ID" value="GLJ62072.1"/>
    <property type="molecule type" value="Genomic_DNA"/>
</dbReference>
<dbReference type="RefSeq" id="WP_374727736.1">
    <property type="nucleotide sequence ID" value="NZ_BSEJ01000010.1"/>
</dbReference>
<dbReference type="PANTHER" id="PTHR35399">
    <property type="entry name" value="SLR8030 PROTEIN"/>
    <property type="match status" value="1"/>
</dbReference>
<dbReference type="Pfam" id="PF05787">
    <property type="entry name" value="PhoX"/>
    <property type="match status" value="1"/>
</dbReference>
<evidence type="ECO:0000313" key="3">
    <source>
        <dbReference type="EMBL" id="GLJ62072.1"/>
    </source>
</evidence>
<feature type="compositionally biased region" description="Low complexity" evidence="1">
    <location>
        <begin position="708"/>
        <end position="750"/>
    </location>
</feature>
<dbReference type="Proteomes" id="UP001142462">
    <property type="component" value="Unassembled WGS sequence"/>
</dbReference>
<dbReference type="AlphaFoldDB" id="A0A9W6H3S9"/>
<evidence type="ECO:0000256" key="1">
    <source>
        <dbReference type="SAM" id="MobiDB-lite"/>
    </source>
</evidence>
<organism evidence="3 4">
    <name type="scientific">Microbacterium barkeri</name>
    <dbReference type="NCBI Taxonomy" id="33917"/>
    <lineage>
        <taxon>Bacteria</taxon>
        <taxon>Bacillati</taxon>
        <taxon>Actinomycetota</taxon>
        <taxon>Actinomycetes</taxon>
        <taxon>Micrococcales</taxon>
        <taxon>Microbacteriaceae</taxon>
        <taxon>Microbacterium</taxon>
    </lineage>
</organism>
<protein>
    <submittedName>
        <fullName evidence="3">Phosphatase</fullName>
    </submittedName>
</protein>
<feature type="region of interest" description="Disordered" evidence="1">
    <location>
        <begin position="473"/>
        <end position="492"/>
    </location>
</feature>